<evidence type="ECO:0000256" key="7">
    <source>
        <dbReference type="ARBA" id="ARBA00047942"/>
    </source>
</evidence>
<dbReference type="Proteomes" id="UP000260717">
    <property type="component" value="Unassembled WGS sequence"/>
</dbReference>
<dbReference type="PANTHER" id="PTHR33841:SF6">
    <property type="entry name" value="TYPE II METHYLTRANSFERASE M.HINDII"/>
    <property type="match status" value="1"/>
</dbReference>
<gene>
    <name evidence="9" type="ORF">DXC13_09255</name>
</gene>
<dbReference type="CDD" id="cd02440">
    <property type="entry name" value="AdoMet_MTases"/>
    <property type="match status" value="1"/>
</dbReference>
<keyword evidence="3 9" id="KW-0808">Transferase</keyword>
<dbReference type="InterPro" id="IPR011639">
    <property type="entry name" value="MethylTrfase_TaqI-like_dom"/>
</dbReference>
<feature type="domain" description="Type II methyltransferase M.TaqI-like" evidence="8">
    <location>
        <begin position="75"/>
        <end position="211"/>
    </location>
</feature>
<evidence type="ECO:0000256" key="2">
    <source>
        <dbReference type="ARBA" id="ARBA00022603"/>
    </source>
</evidence>
<evidence type="ECO:0000256" key="6">
    <source>
        <dbReference type="ARBA" id="ARBA00023125"/>
    </source>
</evidence>
<dbReference type="GO" id="GO:0009007">
    <property type="term" value="F:site-specific DNA-methyltransferase (adenine-specific) activity"/>
    <property type="evidence" value="ECO:0007669"/>
    <property type="project" value="UniProtKB-EC"/>
</dbReference>
<evidence type="ECO:0000256" key="3">
    <source>
        <dbReference type="ARBA" id="ARBA00022679"/>
    </source>
</evidence>
<dbReference type="Gene3D" id="3.40.50.150">
    <property type="entry name" value="Vaccinia Virus protein VP39"/>
    <property type="match status" value="1"/>
</dbReference>
<comment type="catalytic activity">
    <reaction evidence="7">
        <text>a 2'-deoxyadenosine in DNA + S-adenosyl-L-methionine = an N(6)-methyl-2'-deoxyadenosine in DNA + S-adenosyl-L-homocysteine + H(+)</text>
        <dbReference type="Rhea" id="RHEA:15197"/>
        <dbReference type="Rhea" id="RHEA-COMP:12418"/>
        <dbReference type="Rhea" id="RHEA-COMP:12419"/>
        <dbReference type="ChEBI" id="CHEBI:15378"/>
        <dbReference type="ChEBI" id="CHEBI:57856"/>
        <dbReference type="ChEBI" id="CHEBI:59789"/>
        <dbReference type="ChEBI" id="CHEBI:90615"/>
        <dbReference type="ChEBI" id="CHEBI:90616"/>
        <dbReference type="EC" id="2.1.1.72"/>
    </reaction>
</comment>
<dbReference type="AlphaFoldDB" id="A0A3E4X2M7"/>
<protein>
    <recommendedName>
        <fullName evidence="1">site-specific DNA-methyltransferase (adenine-specific)</fullName>
        <ecNumber evidence="1">2.1.1.72</ecNumber>
    </recommendedName>
</protein>
<evidence type="ECO:0000259" key="8">
    <source>
        <dbReference type="Pfam" id="PF07669"/>
    </source>
</evidence>
<keyword evidence="5" id="KW-0680">Restriction system</keyword>
<keyword evidence="2 9" id="KW-0489">Methyltransferase</keyword>
<evidence type="ECO:0000256" key="5">
    <source>
        <dbReference type="ARBA" id="ARBA00022747"/>
    </source>
</evidence>
<keyword evidence="4" id="KW-0949">S-adenosyl-L-methionine</keyword>
<accession>A0A3E4X2M7</accession>
<evidence type="ECO:0000313" key="10">
    <source>
        <dbReference type="Proteomes" id="UP000260717"/>
    </source>
</evidence>
<dbReference type="PROSITE" id="PS00092">
    <property type="entry name" value="N6_MTASE"/>
    <property type="match status" value="1"/>
</dbReference>
<evidence type="ECO:0000313" key="9">
    <source>
        <dbReference type="EMBL" id="RGM48721.1"/>
    </source>
</evidence>
<evidence type="ECO:0000256" key="1">
    <source>
        <dbReference type="ARBA" id="ARBA00011900"/>
    </source>
</evidence>
<dbReference type="PRINTS" id="PR00507">
    <property type="entry name" value="N12N6MTFRASE"/>
</dbReference>
<dbReference type="EC" id="2.1.1.72" evidence="1"/>
<dbReference type="InterPro" id="IPR029063">
    <property type="entry name" value="SAM-dependent_MTases_sf"/>
</dbReference>
<name>A0A3E4X2M7_9FIRM</name>
<dbReference type="EMBL" id="QSTI01000013">
    <property type="protein sequence ID" value="RGM48721.1"/>
    <property type="molecule type" value="Genomic_DNA"/>
</dbReference>
<dbReference type="RefSeq" id="WP_117715093.1">
    <property type="nucleotide sequence ID" value="NZ_QSTI01000013.1"/>
</dbReference>
<dbReference type="SUPFAM" id="SSF53335">
    <property type="entry name" value="S-adenosyl-L-methionine-dependent methyltransferases"/>
    <property type="match status" value="1"/>
</dbReference>
<dbReference type="GO" id="GO:0009307">
    <property type="term" value="P:DNA restriction-modification system"/>
    <property type="evidence" value="ECO:0007669"/>
    <property type="project" value="UniProtKB-KW"/>
</dbReference>
<dbReference type="PANTHER" id="PTHR33841">
    <property type="entry name" value="DNA METHYLTRANSFERASE YEEA-RELATED"/>
    <property type="match status" value="1"/>
</dbReference>
<dbReference type="GO" id="GO:0032259">
    <property type="term" value="P:methylation"/>
    <property type="evidence" value="ECO:0007669"/>
    <property type="project" value="UniProtKB-KW"/>
</dbReference>
<evidence type="ECO:0000256" key="4">
    <source>
        <dbReference type="ARBA" id="ARBA00022691"/>
    </source>
</evidence>
<dbReference type="InterPro" id="IPR002052">
    <property type="entry name" value="DNA_methylase_N6_adenine_CS"/>
</dbReference>
<proteinExistence type="predicted"/>
<dbReference type="Pfam" id="PF07669">
    <property type="entry name" value="Eco57I"/>
    <property type="match status" value="1"/>
</dbReference>
<keyword evidence="6" id="KW-0238">DNA-binding</keyword>
<dbReference type="InterPro" id="IPR050953">
    <property type="entry name" value="N4_N6_ade-DNA_methylase"/>
</dbReference>
<comment type="caution">
    <text evidence="9">The sequence shown here is derived from an EMBL/GenBank/DDBJ whole genome shotgun (WGS) entry which is preliminary data.</text>
</comment>
<dbReference type="GO" id="GO:0003677">
    <property type="term" value="F:DNA binding"/>
    <property type="evidence" value="ECO:0007669"/>
    <property type="project" value="UniProtKB-KW"/>
</dbReference>
<sequence>MNKKCQVFTPENYVIELLDSVGYTHNLYGKKILENSCGDGNILVAVVQRYIDDCKENGLSRTRIKNGLAKDIYGIEIDEEQYKKCIDNLDKVLKRNDIDKVDWKVINADYLKWNTTIKFQYIVGNPPYITYSELKEEEQLFVKSNFSTCVKGKFDYCYAFIEKSINSLADNGKMSYLIPSSIYKTVFGHNLRIFMSPYIAQIKDYKQVKIFDKALVKSSIMVLDKQRQQELLHYQDMSMENAIDIPITQLDEKWFFADENEVGQHRFGDYFKVSHVVATLLNKAYVLSDGAYTEVDNGYVCGNHTIEREVVRNTETPRTLRYIKHEKIIFPYTYDENELVHYDDGEFERLFPGATAYLNEFRDDLDKRQSDNNAKWYEYGRSQALSGLNRQKLLISTVVTNDVDVYELEQECIPYSGMYIVQKEDNNEYTLTDAMRILRSDEFKEYVFKIGIPISGKSVRITSKDVENYMF</sequence>
<organism evidence="9 10">
    <name type="scientific">Agathobacter rectalis</name>
    <dbReference type="NCBI Taxonomy" id="39491"/>
    <lineage>
        <taxon>Bacteria</taxon>
        <taxon>Bacillati</taxon>
        <taxon>Bacillota</taxon>
        <taxon>Clostridia</taxon>
        <taxon>Lachnospirales</taxon>
        <taxon>Lachnospiraceae</taxon>
        <taxon>Agathobacter</taxon>
    </lineage>
</organism>
<reference evidence="9 10" key="1">
    <citation type="submission" date="2018-08" db="EMBL/GenBank/DDBJ databases">
        <title>A genome reference for cultivated species of the human gut microbiota.</title>
        <authorList>
            <person name="Zou Y."/>
            <person name="Xue W."/>
            <person name="Luo G."/>
        </authorList>
    </citation>
    <scope>NUCLEOTIDE SEQUENCE [LARGE SCALE GENOMIC DNA]</scope>
    <source>
        <strain evidence="9 10">OM08-12AT</strain>
    </source>
</reference>